<evidence type="ECO:0000313" key="1">
    <source>
        <dbReference type="EMBL" id="WWF03630.1"/>
    </source>
</evidence>
<dbReference type="EMBL" id="CP104311">
    <property type="protein sequence ID" value="WWF03630.1"/>
    <property type="molecule type" value="Genomic_DNA"/>
</dbReference>
<keyword evidence="2" id="KW-1185">Reference proteome</keyword>
<dbReference type="RefSeq" id="WP_198323913.1">
    <property type="nucleotide sequence ID" value="NZ_CP104311.1"/>
</dbReference>
<gene>
    <name evidence="1" type="ORF">N4J17_08445</name>
</gene>
<dbReference type="Proteomes" id="UP001359308">
    <property type="component" value="Chromosome"/>
</dbReference>
<accession>A0ABZ2FA73</accession>
<evidence type="ECO:0000313" key="2">
    <source>
        <dbReference type="Proteomes" id="UP001359308"/>
    </source>
</evidence>
<reference evidence="1 2" key="1">
    <citation type="submission" date="2022-09" db="EMBL/GenBank/DDBJ databases">
        <authorList>
            <person name="Giprobiosintez L."/>
        </authorList>
    </citation>
    <scope>NUCLEOTIDE SEQUENCE [LARGE SCALE GENOMIC DNA]</scope>
    <source>
        <strain evidence="2">VKPM-B-12549 (GBS-15)</strain>
    </source>
</reference>
<sequence length="72" mass="8325">MTFRVPQTYSAWRHCIEVECGIPLTVAFLHARLAALRDGDAEEAGRFRRLYGDAHWLRVLGWFEHAAQETQP</sequence>
<organism evidence="1 2">
    <name type="scientific">Methylococcus capsulatus</name>
    <dbReference type="NCBI Taxonomy" id="414"/>
    <lineage>
        <taxon>Bacteria</taxon>
        <taxon>Pseudomonadati</taxon>
        <taxon>Pseudomonadota</taxon>
        <taxon>Gammaproteobacteria</taxon>
        <taxon>Methylococcales</taxon>
        <taxon>Methylococcaceae</taxon>
        <taxon>Methylococcus</taxon>
    </lineage>
</organism>
<proteinExistence type="predicted"/>
<name>A0ABZ2FA73_METCP</name>
<protein>
    <submittedName>
        <fullName evidence="1">Uncharacterized protein</fullName>
    </submittedName>
</protein>